<gene>
    <name evidence="16" type="ORF">CWI84_07110</name>
</gene>
<dbReference type="FunFam" id="3.90.1170.20:FF:000001">
    <property type="entry name" value="Nicotinate-nucleotide diphosphorylase (Carboxylating)"/>
    <property type="match status" value="1"/>
</dbReference>
<dbReference type="GO" id="GO:0004514">
    <property type="term" value="F:nicotinate-nucleotide diphosphorylase (carboxylating) activity"/>
    <property type="evidence" value="ECO:0007669"/>
    <property type="project" value="UniProtKB-EC"/>
</dbReference>
<feature type="binding site" evidence="13">
    <location>
        <position position="100"/>
    </location>
    <ligand>
        <name>substrate</name>
    </ligand>
</feature>
<dbReference type="InterPro" id="IPR004393">
    <property type="entry name" value="NadC"/>
</dbReference>
<dbReference type="PANTHER" id="PTHR32179:SF3">
    <property type="entry name" value="NICOTINATE-NUCLEOTIDE PYROPHOSPHORYLASE [CARBOXYLATING]"/>
    <property type="match status" value="1"/>
</dbReference>
<accession>A0A432ZQE2</accession>
<evidence type="ECO:0000256" key="8">
    <source>
        <dbReference type="ARBA" id="ARBA00022679"/>
    </source>
</evidence>
<feature type="binding site" evidence="13">
    <location>
        <begin position="133"/>
        <end position="135"/>
    </location>
    <ligand>
        <name>substrate</name>
    </ligand>
</feature>
<evidence type="ECO:0000313" key="17">
    <source>
        <dbReference type="Proteomes" id="UP000287996"/>
    </source>
</evidence>
<evidence type="ECO:0000256" key="12">
    <source>
        <dbReference type="PIRNR" id="PIRNR006250"/>
    </source>
</evidence>
<evidence type="ECO:0000313" key="16">
    <source>
        <dbReference type="EMBL" id="RUO80062.1"/>
    </source>
</evidence>
<dbReference type="Pfam" id="PF01729">
    <property type="entry name" value="QRPTase_C"/>
    <property type="match status" value="1"/>
</dbReference>
<dbReference type="AlphaFoldDB" id="A0A432ZQE2"/>
<evidence type="ECO:0000259" key="14">
    <source>
        <dbReference type="Pfam" id="PF01729"/>
    </source>
</evidence>
<dbReference type="InterPro" id="IPR002638">
    <property type="entry name" value="Quinolinate_PRibosylTrfase_C"/>
</dbReference>
<dbReference type="InterPro" id="IPR027277">
    <property type="entry name" value="NadC/ModD"/>
</dbReference>
<keyword evidence="7 12" id="KW-0328">Glycosyltransferase</keyword>
<dbReference type="Gene3D" id="3.20.20.70">
    <property type="entry name" value="Aldolase class I"/>
    <property type="match status" value="1"/>
</dbReference>
<dbReference type="InterPro" id="IPR037128">
    <property type="entry name" value="Quinolinate_PRibosylTase_N_sf"/>
</dbReference>
<dbReference type="Gene3D" id="3.90.1170.20">
    <property type="entry name" value="Quinolinate phosphoribosyl transferase, N-terminal domain"/>
    <property type="match status" value="1"/>
</dbReference>
<dbReference type="RefSeq" id="WP_126841899.1">
    <property type="nucleotide sequence ID" value="NZ_PIQH01000006.1"/>
</dbReference>
<name>A0A432ZQE2_9GAMM</name>
<comment type="function">
    <text evidence="1">Involved in the catabolism of quinolinic acid (QA).</text>
</comment>
<dbReference type="GO" id="GO:0034213">
    <property type="term" value="P:quinolinate catabolic process"/>
    <property type="evidence" value="ECO:0007669"/>
    <property type="project" value="TreeGrafter"/>
</dbReference>
<evidence type="ECO:0000256" key="5">
    <source>
        <dbReference type="ARBA" id="ARBA00011944"/>
    </source>
</evidence>
<proteinExistence type="inferred from homology"/>
<evidence type="ECO:0000256" key="9">
    <source>
        <dbReference type="ARBA" id="ARBA00033102"/>
    </source>
</evidence>
<keyword evidence="17" id="KW-1185">Reference proteome</keyword>
<organism evidence="16 17">
    <name type="scientific">Idiomarina tyrosinivorans</name>
    <dbReference type="NCBI Taxonomy" id="1445662"/>
    <lineage>
        <taxon>Bacteria</taxon>
        <taxon>Pseudomonadati</taxon>
        <taxon>Pseudomonadota</taxon>
        <taxon>Gammaproteobacteria</taxon>
        <taxon>Alteromonadales</taxon>
        <taxon>Idiomarinaceae</taxon>
        <taxon>Idiomarina</taxon>
    </lineage>
</organism>
<dbReference type="SUPFAM" id="SSF51690">
    <property type="entry name" value="Nicotinate/Quinolinate PRTase C-terminal domain-like"/>
    <property type="match status" value="1"/>
</dbReference>
<dbReference type="UniPathway" id="UPA00253">
    <property type="reaction ID" value="UER00331"/>
</dbReference>
<feature type="domain" description="Quinolinate phosphoribosyl transferase N-terminal" evidence="15">
    <location>
        <begin position="26"/>
        <end position="110"/>
    </location>
</feature>
<comment type="pathway">
    <text evidence="2">Cofactor biosynthesis; NAD(+) biosynthesis; nicotinate D-ribonucleotide from quinolinate: step 1/1.</text>
</comment>
<comment type="subunit">
    <text evidence="4">Hexamer formed by 3 homodimers.</text>
</comment>
<keyword evidence="8 12" id="KW-0808">Transferase</keyword>
<dbReference type="Proteomes" id="UP000287996">
    <property type="component" value="Unassembled WGS sequence"/>
</dbReference>
<dbReference type="NCBIfam" id="TIGR00078">
    <property type="entry name" value="nadC"/>
    <property type="match status" value="1"/>
</dbReference>
<evidence type="ECO:0000256" key="10">
    <source>
        <dbReference type="ARBA" id="ARBA00047445"/>
    </source>
</evidence>
<dbReference type="EC" id="2.4.2.19" evidence="5"/>
<feature type="binding site" evidence="13">
    <location>
        <position position="157"/>
    </location>
    <ligand>
        <name>substrate</name>
    </ligand>
</feature>
<feature type="binding site" evidence="13">
    <location>
        <position position="217"/>
    </location>
    <ligand>
        <name>substrate</name>
    </ligand>
</feature>
<feature type="binding site" evidence="13">
    <location>
        <position position="196"/>
    </location>
    <ligand>
        <name>substrate</name>
    </ligand>
</feature>
<dbReference type="FunFam" id="3.20.20.70:FF:000030">
    <property type="entry name" value="Nicotinate-nucleotide pyrophosphorylase, carboxylating"/>
    <property type="match status" value="1"/>
</dbReference>
<feature type="binding site" evidence="13">
    <location>
        <begin position="243"/>
        <end position="245"/>
    </location>
    <ligand>
        <name>substrate</name>
    </ligand>
</feature>
<evidence type="ECO:0000256" key="11">
    <source>
        <dbReference type="ARBA" id="ARBA00069173"/>
    </source>
</evidence>
<feature type="domain" description="Quinolinate phosphoribosyl transferase C-terminal" evidence="14">
    <location>
        <begin position="113"/>
        <end position="279"/>
    </location>
</feature>
<dbReference type="InterPro" id="IPR036068">
    <property type="entry name" value="Nicotinate_pribotase-like_C"/>
</dbReference>
<sequence>MNQQAIVQAVTIALEEDLDGLVAEHDLTAQLIPAERHSRATIITRDNAVICGRAWVEEVFRQLGGEVTVNWLVQDGEQVSANQVLCELSGPARIILTGERTALNFLQTLSGTATQTAQYVSYLQGTKTQLLDTRKTLPGMRLAQKYAVRCGGGTNHRIGLYDAFLIKENHIHACGGIAEAVATARNNKPGVVVEVEVESLDEFRQALAAQADIIMLDNFSLADIETAVAENRLQGATAKLEVSGNITAEALSQLAATGVDFISSGALTKHVTAVDLSLRIQ</sequence>
<dbReference type="GO" id="GO:0005737">
    <property type="term" value="C:cytoplasm"/>
    <property type="evidence" value="ECO:0007669"/>
    <property type="project" value="TreeGrafter"/>
</dbReference>
<evidence type="ECO:0000256" key="3">
    <source>
        <dbReference type="ARBA" id="ARBA00009400"/>
    </source>
</evidence>
<dbReference type="CDD" id="cd01572">
    <property type="entry name" value="QPRTase"/>
    <property type="match status" value="1"/>
</dbReference>
<evidence type="ECO:0000256" key="6">
    <source>
        <dbReference type="ARBA" id="ARBA00022642"/>
    </source>
</evidence>
<dbReference type="SUPFAM" id="SSF54675">
    <property type="entry name" value="Nicotinate/Quinolinate PRTase N-terminal domain-like"/>
    <property type="match status" value="1"/>
</dbReference>
<dbReference type="PANTHER" id="PTHR32179">
    <property type="entry name" value="NICOTINATE-NUCLEOTIDE PYROPHOSPHORYLASE [CARBOXYLATING]"/>
    <property type="match status" value="1"/>
</dbReference>
<keyword evidence="6" id="KW-0662">Pyridine nucleotide biosynthesis</keyword>
<evidence type="ECO:0000256" key="7">
    <source>
        <dbReference type="ARBA" id="ARBA00022676"/>
    </source>
</evidence>
<dbReference type="GO" id="GO:0009435">
    <property type="term" value="P:NAD+ biosynthetic process"/>
    <property type="evidence" value="ECO:0007669"/>
    <property type="project" value="UniProtKB-UniPathway"/>
</dbReference>
<dbReference type="EMBL" id="PIQH01000006">
    <property type="protein sequence ID" value="RUO80062.1"/>
    <property type="molecule type" value="Genomic_DNA"/>
</dbReference>
<comment type="catalytic activity">
    <reaction evidence="10">
        <text>nicotinate beta-D-ribonucleotide + CO2 + diphosphate = quinolinate + 5-phospho-alpha-D-ribose 1-diphosphate + 2 H(+)</text>
        <dbReference type="Rhea" id="RHEA:12733"/>
        <dbReference type="ChEBI" id="CHEBI:15378"/>
        <dbReference type="ChEBI" id="CHEBI:16526"/>
        <dbReference type="ChEBI" id="CHEBI:29959"/>
        <dbReference type="ChEBI" id="CHEBI:33019"/>
        <dbReference type="ChEBI" id="CHEBI:57502"/>
        <dbReference type="ChEBI" id="CHEBI:58017"/>
        <dbReference type="EC" id="2.4.2.19"/>
    </reaction>
</comment>
<dbReference type="InterPro" id="IPR022412">
    <property type="entry name" value="Quinolinate_PRibosylTrfase_N"/>
</dbReference>
<evidence type="ECO:0000259" key="15">
    <source>
        <dbReference type="Pfam" id="PF02749"/>
    </source>
</evidence>
<feature type="binding site" evidence="13">
    <location>
        <position position="167"/>
    </location>
    <ligand>
        <name>substrate</name>
    </ligand>
</feature>
<feature type="binding site" evidence="13">
    <location>
        <begin position="264"/>
        <end position="266"/>
    </location>
    <ligand>
        <name>substrate</name>
    </ligand>
</feature>
<dbReference type="OrthoDB" id="9782546at2"/>
<dbReference type="Pfam" id="PF02749">
    <property type="entry name" value="QRPTase_N"/>
    <property type="match status" value="1"/>
</dbReference>
<evidence type="ECO:0000256" key="4">
    <source>
        <dbReference type="ARBA" id="ARBA00011218"/>
    </source>
</evidence>
<reference evidence="16 17" key="1">
    <citation type="journal article" date="2011" name="Front. Microbiol.">
        <title>Genomic signatures of strain selection and enhancement in Bacillus atrophaeus var. globigii, a historical biowarfare simulant.</title>
        <authorList>
            <person name="Gibbons H.S."/>
            <person name="Broomall S.M."/>
            <person name="McNew L.A."/>
            <person name="Daligault H."/>
            <person name="Chapman C."/>
            <person name="Bruce D."/>
            <person name="Karavis M."/>
            <person name="Krepps M."/>
            <person name="McGregor P.A."/>
            <person name="Hong C."/>
            <person name="Park K.H."/>
            <person name="Akmal A."/>
            <person name="Feldman A."/>
            <person name="Lin J.S."/>
            <person name="Chang W.E."/>
            <person name="Higgs B.W."/>
            <person name="Demirev P."/>
            <person name="Lindquist J."/>
            <person name="Liem A."/>
            <person name="Fochler E."/>
            <person name="Read T.D."/>
            <person name="Tapia R."/>
            <person name="Johnson S."/>
            <person name="Bishop-Lilly K.A."/>
            <person name="Detter C."/>
            <person name="Han C."/>
            <person name="Sozhamannan S."/>
            <person name="Rosenzweig C.N."/>
            <person name="Skowronski E.W."/>
        </authorList>
    </citation>
    <scope>NUCLEOTIDE SEQUENCE [LARGE SCALE GENOMIC DNA]</scope>
    <source>
        <strain evidence="16 17">CC-PW-9</strain>
    </source>
</reference>
<dbReference type="InterPro" id="IPR013785">
    <property type="entry name" value="Aldolase_TIM"/>
</dbReference>
<comment type="caution">
    <text evidence="16">The sequence shown here is derived from an EMBL/GenBank/DDBJ whole genome shotgun (WGS) entry which is preliminary data.</text>
</comment>
<evidence type="ECO:0000256" key="13">
    <source>
        <dbReference type="PIRSR" id="PIRSR006250-1"/>
    </source>
</evidence>
<evidence type="ECO:0000256" key="2">
    <source>
        <dbReference type="ARBA" id="ARBA00004893"/>
    </source>
</evidence>
<comment type="similarity">
    <text evidence="3 12">Belongs to the NadC/ModD family.</text>
</comment>
<dbReference type="PIRSF" id="PIRSF006250">
    <property type="entry name" value="NadC_ModD"/>
    <property type="match status" value="1"/>
</dbReference>
<protein>
    <recommendedName>
        <fullName evidence="11">Probable nicotinate-nucleotide pyrophosphorylase [carboxylating]</fullName>
        <ecNumber evidence="5">2.4.2.19</ecNumber>
    </recommendedName>
    <alternativeName>
        <fullName evidence="9">Quinolinate phosphoribosyltransferase [decarboxylating]</fullName>
    </alternativeName>
</protein>
<evidence type="ECO:0000256" key="1">
    <source>
        <dbReference type="ARBA" id="ARBA00003237"/>
    </source>
</evidence>